<evidence type="ECO:0008006" key="4">
    <source>
        <dbReference type="Google" id="ProtNLM"/>
    </source>
</evidence>
<evidence type="ECO:0000313" key="2">
    <source>
        <dbReference type="EMBL" id="OXA82049.1"/>
    </source>
</evidence>
<accession>A0ABX4BWA5</accession>
<reference evidence="2 3" key="1">
    <citation type="submission" date="2016-11" db="EMBL/GenBank/DDBJ databases">
        <title>Whole genomes of Flavobacteriaceae.</title>
        <authorList>
            <person name="Stine C."/>
            <person name="Li C."/>
            <person name="Tadesse D."/>
        </authorList>
    </citation>
    <scope>NUCLEOTIDE SEQUENCE [LARGE SCALE GENOMIC DNA]</scope>
    <source>
        <strain evidence="2 3">DSM 15937</strain>
    </source>
</reference>
<dbReference type="Proteomes" id="UP000198382">
    <property type="component" value="Unassembled WGS sequence"/>
</dbReference>
<gene>
    <name evidence="2" type="ORF">B0A65_01425</name>
</gene>
<protein>
    <recommendedName>
        <fullName evidence="4">MetA-pathway of phenol degradation</fullName>
    </recommendedName>
</protein>
<organism evidence="2 3">
    <name type="scientific">Flavobacterium frigidimaris</name>
    <dbReference type="NCBI Taxonomy" id="262320"/>
    <lineage>
        <taxon>Bacteria</taxon>
        <taxon>Pseudomonadati</taxon>
        <taxon>Bacteroidota</taxon>
        <taxon>Flavobacteriia</taxon>
        <taxon>Flavobacteriales</taxon>
        <taxon>Flavobacteriaceae</taxon>
        <taxon>Flavobacterium</taxon>
    </lineage>
</organism>
<name>A0ABX4BWA5_FLAFR</name>
<dbReference type="Pfam" id="PF13557">
    <property type="entry name" value="Phenol_MetA_deg"/>
    <property type="match status" value="1"/>
</dbReference>
<feature type="chain" id="PRO_5047230386" description="MetA-pathway of phenol degradation" evidence="1">
    <location>
        <begin position="22"/>
        <end position="246"/>
    </location>
</feature>
<dbReference type="InterPro" id="IPR025737">
    <property type="entry name" value="FApF"/>
</dbReference>
<sequence length="246" mass="27909">MKLIHLIILSVLLSAPYFVQAQQIQTDRPTETESTSTISAKHLQMENGISYEKNGDEKIYEMPEVVLRYGLFKNAEIRMETAFKISNDESENLYGIKPVTFGFKYHVIDHKGLAPDIAVLGRLSIPWMADNSLQEQNYSPEIRVLFQHELSKKTHVSYNMGIEWLAENASPEYIYTLSVDHAVSKKCKVFIETYGFAVSHEHAENNADAGVLYLLSKNLQLDFMAGTSLMNAHPKKFAEIGLSFKI</sequence>
<comment type="caution">
    <text evidence="2">The sequence shown here is derived from an EMBL/GenBank/DDBJ whole genome shotgun (WGS) entry which is preliminary data.</text>
</comment>
<keyword evidence="1" id="KW-0732">Signal</keyword>
<dbReference type="RefSeq" id="WP_074658115.1">
    <property type="nucleotide sequence ID" value="NZ_MUGV01000004.1"/>
</dbReference>
<feature type="signal peptide" evidence="1">
    <location>
        <begin position="1"/>
        <end position="21"/>
    </location>
</feature>
<evidence type="ECO:0000313" key="3">
    <source>
        <dbReference type="Proteomes" id="UP000198382"/>
    </source>
</evidence>
<proteinExistence type="predicted"/>
<dbReference type="EMBL" id="MUGV01000004">
    <property type="protein sequence ID" value="OXA82049.1"/>
    <property type="molecule type" value="Genomic_DNA"/>
</dbReference>
<keyword evidence="3" id="KW-1185">Reference proteome</keyword>
<evidence type="ECO:0000256" key="1">
    <source>
        <dbReference type="SAM" id="SignalP"/>
    </source>
</evidence>